<dbReference type="AlphaFoldDB" id="A0AAE3E1Y4"/>
<dbReference type="RefSeq" id="WP_308731111.1">
    <property type="nucleotide sequence ID" value="NZ_JAJEQN010000005.1"/>
</dbReference>
<gene>
    <name evidence="1" type="ORF">LKD48_02735</name>
</gene>
<protein>
    <submittedName>
        <fullName evidence="1">DUF3842 family protein</fullName>
    </submittedName>
</protein>
<dbReference type="Proteomes" id="UP001198200">
    <property type="component" value="Unassembled WGS sequence"/>
</dbReference>
<name>A0AAE3E1Y4_9FIRM</name>
<organism evidence="1 2">
    <name type="scientific">Anthropogastromicrobium aceti</name>
    <dbReference type="NCBI Taxonomy" id="2981768"/>
    <lineage>
        <taxon>Bacteria</taxon>
        <taxon>Bacillati</taxon>
        <taxon>Bacillota</taxon>
        <taxon>Clostridia</taxon>
        <taxon>Lachnospirales</taxon>
        <taxon>Lachnospiraceae</taxon>
        <taxon>Anthropogastromicrobium</taxon>
    </lineage>
</organism>
<comment type="caution">
    <text evidence="1">The sequence shown here is derived from an EMBL/GenBank/DDBJ whole genome shotgun (WGS) entry which is preliminary data.</text>
</comment>
<evidence type="ECO:0000313" key="2">
    <source>
        <dbReference type="Proteomes" id="UP001198200"/>
    </source>
</evidence>
<dbReference type="EMBL" id="JAJEQN010000005">
    <property type="protein sequence ID" value="MCC2220567.1"/>
    <property type="molecule type" value="Genomic_DNA"/>
</dbReference>
<reference evidence="1 2" key="1">
    <citation type="submission" date="2021-10" db="EMBL/GenBank/DDBJ databases">
        <title>Anaerobic single-cell dispensing facilitates the cultivation of human gut bacteria.</title>
        <authorList>
            <person name="Afrizal A."/>
        </authorList>
    </citation>
    <scope>NUCLEOTIDE SEQUENCE [LARGE SCALE GENOMIC DNA]</scope>
    <source>
        <strain evidence="1 2">CLA-AA-H224</strain>
    </source>
</reference>
<dbReference type="Pfam" id="PF12953">
    <property type="entry name" value="DUF3842"/>
    <property type="match status" value="1"/>
</dbReference>
<proteinExistence type="predicted"/>
<dbReference type="InterPro" id="IPR024208">
    <property type="entry name" value="DUF3842"/>
</dbReference>
<evidence type="ECO:0000313" key="1">
    <source>
        <dbReference type="EMBL" id="MCC2220567.1"/>
    </source>
</evidence>
<sequence>MKIVVIDGQGGRMGSAFIDKWIKSGGDPKELIAVGTNAMATSAMMKAGAVKAATGENPVVVNTSGADFVVGPIGIIAADALLGEITPKMAQAVASCTAQKVLLPVNTCMFHVVGVSDSRLSDNIDEAISYILQNK</sequence>
<keyword evidence="2" id="KW-1185">Reference proteome</keyword>
<accession>A0AAE3E1Y4</accession>